<keyword evidence="2 7" id="KW-0808">Transferase</keyword>
<comment type="similarity">
    <text evidence="7">Belongs to the DHHC palmitoyltransferase family.</text>
</comment>
<comment type="caution">
    <text evidence="9">The sequence shown here is derived from an EMBL/GenBank/DDBJ whole genome shotgun (WGS) entry which is preliminary data.</text>
</comment>
<feature type="transmembrane region" description="Helical" evidence="7">
    <location>
        <begin position="184"/>
        <end position="207"/>
    </location>
</feature>
<evidence type="ECO:0000256" key="2">
    <source>
        <dbReference type="ARBA" id="ARBA00022679"/>
    </source>
</evidence>
<dbReference type="Proteomes" id="UP000785679">
    <property type="component" value="Unassembled WGS sequence"/>
</dbReference>
<evidence type="ECO:0000313" key="10">
    <source>
        <dbReference type="Proteomes" id="UP000785679"/>
    </source>
</evidence>
<evidence type="ECO:0000259" key="8">
    <source>
        <dbReference type="Pfam" id="PF01529"/>
    </source>
</evidence>
<dbReference type="AlphaFoldDB" id="A0A8J8NFU3"/>
<feature type="transmembrane region" description="Helical" evidence="7">
    <location>
        <begin position="12"/>
        <end position="37"/>
    </location>
</feature>
<evidence type="ECO:0000256" key="3">
    <source>
        <dbReference type="ARBA" id="ARBA00022692"/>
    </source>
</evidence>
<keyword evidence="3 7" id="KW-0812">Transmembrane</keyword>
<dbReference type="EC" id="2.3.1.225" evidence="7"/>
<keyword evidence="6 7" id="KW-0012">Acyltransferase</keyword>
<organism evidence="9 10">
    <name type="scientific">Halteria grandinella</name>
    <dbReference type="NCBI Taxonomy" id="5974"/>
    <lineage>
        <taxon>Eukaryota</taxon>
        <taxon>Sar</taxon>
        <taxon>Alveolata</taxon>
        <taxon>Ciliophora</taxon>
        <taxon>Intramacronucleata</taxon>
        <taxon>Spirotrichea</taxon>
        <taxon>Stichotrichia</taxon>
        <taxon>Sporadotrichida</taxon>
        <taxon>Halteriidae</taxon>
        <taxon>Halteria</taxon>
    </lineage>
</organism>
<name>A0A8J8NFU3_HALGN</name>
<dbReference type="InterPro" id="IPR001594">
    <property type="entry name" value="Palmitoyltrfase_DHHC"/>
</dbReference>
<keyword evidence="4 7" id="KW-1133">Transmembrane helix</keyword>
<feature type="transmembrane region" description="Helical" evidence="7">
    <location>
        <begin position="305"/>
        <end position="325"/>
    </location>
</feature>
<dbReference type="EMBL" id="RRYP01017864">
    <property type="protein sequence ID" value="TNV73904.1"/>
    <property type="molecule type" value="Genomic_DNA"/>
</dbReference>
<evidence type="ECO:0000256" key="1">
    <source>
        <dbReference type="ARBA" id="ARBA00004141"/>
    </source>
</evidence>
<dbReference type="GO" id="GO:0019706">
    <property type="term" value="F:protein-cysteine S-palmitoyltransferase activity"/>
    <property type="evidence" value="ECO:0007669"/>
    <property type="project" value="UniProtKB-EC"/>
</dbReference>
<feature type="transmembrane region" description="Helical" evidence="7">
    <location>
        <begin position="149"/>
        <end position="172"/>
    </location>
</feature>
<accession>A0A8J8NFU3</accession>
<evidence type="ECO:0000256" key="6">
    <source>
        <dbReference type="ARBA" id="ARBA00023315"/>
    </source>
</evidence>
<feature type="domain" description="Palmitoyltransferase DHHC" evidence="8">
    <location>
        <begin position="97"/>
        <end position="228"/>
    </location>
</feature>
<evidence type="ECO:0000256" key="7">
    <source>
        <dbReference type="RuleBase" id="RU079119"/>
    </source>
</evidence>
<gene>
    <name evidence="9" type="ORF">FGO68_gene10779</name>
</gene>
<dbReference type="Pfam" id="PF01529">
    <property type="entry name" value="DHHC"/>
    <property type="match status" value="1"/>
</dbReference>
<dbReference type="GO" id="GO:0016020">
    <property type="term" value="C:membrane"/>
    <property type="evidence" value="ECO:0007669"/>
    <property type="project" value="UniProtKB-SubCell"/>
</dbReference>
<reference evidence="9" key="1">
    <citation type="submission" date="2019-06" db="EMBL/GenBank/DDBJ databases">
        <authorList>
            <person name="Zheng W."/>
        </authorList>
    </citation>
    <scope>NUCLEOTIDE SEQUENCE</scope>
    <source>
        <strain evidence="9">QDHG01</strain>
    </source>
</reference>
<dbReference type="OrthoDB" id="331948at2759"/>
<comment type="domain">
    <text evidence="7">The DHHC domain is required for palmitoyltransferase activity.</text>
</comment>
<keyword evidence="5 7" id="KW-0472">Membrane</keyword>
<evidence type="ECO:0000256" key="5">
    <source>
        <dbReference type="ARBA" id="ARBA00023136"/>
    </source>
</evidence>
<comment type="subcellular location">
    <subcellularLocation>
        <location evidence="1">Membrane</location>
        <topology evidence="1">Multi-pass membrane protein</topology>
    </subcellularLocation>
</comment>
<proteinExistence type="inferred from homology"/>
<dbReference type="PROSITE" id="PS50216">
    <property type="entry name" value="DHHC"/>
    <property type="match status" value="1"/>
</dbReference>
<evidence type="ECO:0000256" key="4">
    <source>
        <dbReference type="ARBA" id="ARBA00022989"/>
    </source>
</evidence>
<dbReference type="PANTHER" id="PTHR12246">
    <property type="entry name" value="PALMITOYLTRANSFERASE ZDHHC16"/>
    <property type="match status" value="1"/>
</dbReference>
<keyword evidence="10" id="KW-1185">Reference proteome</keyword>
<comment type="catalytic activity">
    <reaction evidence="7">
        <text>L-cysteinyl-[protein] + hexadecanoyl-CoA = S-hexadecanoyl-L-cysteinyl-[protein] + CoA</text>
        <dbReference type="Rhea" id="RHEA:36683"/>
        <dbReference type="Rhea" id="RHEA-COMP:10131"/>
        <dbReference type="Rhea" id="RHEA-COMP:11032"/>
        <dbReference type="ChEBI" id="CHEBI:29950"/>
        <dbReference type="ChEBI" id="CHEBI:57287"/>
        <dbReference type="ChEBI" id="CHEBI:57379"/>
        <dbReference type="ChEBI" id="CHEBI:74151"/>
        <dbReference type="EC" id="2.3.1.225"/>
    </reaction>
</comment>
<evidence type="ECO:0000313" key="9">
    <source>
        <dbReference type="EMBL" id="TNV73904.1"/>
    </source>
</evidence>
<sequence length="351" mass="41185">MCKTYDCMGIALAVVTVLLLAFGNFCCNYFCIFYWYFESNPDNQLLYGLPLTKLGTLAFLFFNYLCLLSLIAHWRAAWCDPGSVPKTKEAPGGMEPDRVKFCNKCELNWKPERAHHCKECGKCVYKMDHHCPWVNNCVGVKNLKFFLQFVMYTAIAAAFLVLMMLVSFFQLMTSKSKSHTQKDGYVWAFILCILAFIEGILFAFFCFELLQEQFEAIEVNQTYIDDMKELFGRPLSLTDNLTMCLGHDWKWWLIPTTPCLSVNYLEKMYTLKQIKKLKDFEEEDYDADRKLFAAEFVKSRREKRIVKILFVGFTALWFFLIRYYSQEYFEGKFTLLGLWEQMTTFSKPPIA</sequence>
<protein>
    <recommendedName>
        <fullName evidence="7">Palmitoyltransferase</fullName>
        <ecNumber evidence="7">2.3.1.225</ecNumber>
    </recommendedName>
</protein>
<dbReference type="InterPro" id="IPR039859">
    <property type="entry name" value="PFA4/ZDH16/20/ERF2-like"/>
</dbReference>